<dbReference type="RefSeq" id="WP_285186073.1">
    <property type="nucleotide sequence ID" value="NZ_CP126981.1"/>
</dbReference>
<proteinExistence type="predicted"/>
<protein>
    <submittedName>
        <fullName evidence="1">Uncharacterized protein</fullName>
    </submittedName>
</protein>
<sequence length="89" mass="9885">MTRLLFDYLADSLPEGVDKSDVVELRDNNVLILDLREPSQGLIVKTIVEGLPSYLGNLQPDLQSSVQPGFTELQRLASAQHRHNQTAAK</sequence>
<dbReference type="EMBL" id="CP126981">
    <property type="protein sequence ID" value="WIM86639.1"/>
    <property type="molecule type" value="Genomic_DNA"/>
</dbReference>
<name>A0ABY8VV23_9MYCO</name>
<reference evidence="1 2" key="1">
    <citation type="journal article" date="2023" name="Microbiol. Resour. Announc.">
        <title>Complete Genome Sequence of Mycobacterium wuenschmanii, a novel Nontuberculous Mycobacterium Isolated from a captive population of Amazon Milk Frogs.</title>
        <authorList>
            <person name="Hicks J."/>
            <person name="Zeineldin M."/>
            <person name="Ward H."/>
            <person name="Wuenschmann A."/>
            <person name="Camp P."/>
            <person name="Farrell D."/>
            <person name="Lehman K."/>
            <person name="Thacker T."/>
            <person name="Cuthbert E."/>
        </authorList>
    </citation>
    <scope>NUCLEOTIDE SEQUENCE [LARGE SCALE GENOMIC DNA]</scope>
    <source>
        <strain evidence="1 2">Wuenschmanii</strain>
    </source>
</reference>
<evidence type="ECO:0000313" key="1">
    <source>
        <dbReference type="EMBL" id="WIM86639.1"/>
    </source>
</evidence>
<accession>A0ABY8VV23</accession>
<gene>
    <name evidence="1" type="ORF">PT015_17315</name>
</gene>
<evidence type="ECO:0000313" key="2">
    <source>
        <dbReference type="Proteomes" id="UP001236585"/>
    </source>
</evidence>
<organism evidence="1 2">
    <name type="scientific">Candidatus Mycobacterium wuenschmannii</name>
    <dbReference type="NCBI Taxonomy" id="3027808"/>
    <lineage>
        <taxon>Bacteria</taxon>
        <taxon>Bacillati</taxon>
        <taxon>Actinomycetota</taxon>
        <taxon>Actinomycetes</taxon>
        <taxon>Mycobacteriales</taxon>
        <taxon>Mycobacteriaceae</taxon>
        <taxon>Mycobacterium</taxon>
    </lineage>
</organism>
<dbReference type="Proteomes" id="UP001236585">
    <property type="component" value="Chromosome"/>
</dbReference>
<keyword evidence="2" id="KW-1185">Reference proteome</keyword>